<dbReference type="GO" id="GO:0006914">
    <property type="term" value="P:autophagy"/>
    <property type="evidence" value="ECO:0007669"/>
    <property type="project" value="UniProtKB-KW"/>
</dbReference>
<dbReference type="Gene3D" id="3.90.530.10">
    <property type="entry name" value="XPA C-terminal domain"/>
    <property type="match status" value="1"/>
</dbReference>
<dbReference type="NCBIfam" id="TIGR00598">
    <property type="entry name" value="rad14"/>
    <property type="match status" value="1"/>
</dbReference>
<evidence type="ECO:0000256" key="4">
    <source>
        <dbReference type="ARBA" id="ARBA00022927"/>
    </source>
</evidence>
<dbReference type="GO" id="GO:0015031">
    <property type="term" value="P:protein transport"/>
    <property type="evidence" value="ECO:0007669"/>
    <property type="project" value="UniProtKB-KW"/>
</dbReference>
<evidence type="ECO:0000256" key="3">
    <source>
        <dbReference type="ARBA" id="ARBA00022833"/>
    </source>
</evidence>
<dbReference type="Pfam" id="PF05181">
    <property type="entry name" value="XPA_C"/>
    <property type="match status" value="1"/>
</dbReference>
<dbReference type="GO" id="GO:0000715">
    <property type="term" value="P:nucleotide-excision repair, DNA damage recognition"/>
    <property type="evidence" value="ECO:0007669"/>
    <property type="project" value="TreeGrafter"/>
</dbReference>
<keyword evidence="5" id="KW-0072">Autophagy</keyword>
<dbReference type="GeneID" id="30144710"/>
<dbReference type="GO" id="GO:0000110">
    <property type="term" value="C:nucleotide-excision repair factor 1 complex"/>
    <property type="evidence" value="ECO:0007669"/>
    <property type="project" value="TreeGrafter"/>
</dbReference>
<dbReference type="InterPro" id="IPR007135">
    <property type="entry name" value="Atg3/Atg10"/>
</dbReference>
<gene>
    <name evidence="8" type="ORF">BABINDRAFT_11320</name>
</gene>
<reference evidence="9" key="1">
    <citation type="submission" date="2016-05" db="EMBL/GenBank/DDBJ databases">
        <title>Comparative genomics of biotechnologically important yeasts.</title>
        <authorList>
            <consortium name="DOE Joint Genome Institute"/>
            <person name="Riley R."/>
            <person name="Haridas S."/>
            <person name="Wolfe K.H."/>
            <person name="Lopes M.R."/>
            <person name="Hittinger C.T."/>
            <person name="Goker M."/>
            <person name="Salamov A."/>
            <person name="Wisecaver J."/>
            <person name="Long T.M."/>
            <person name="Aerts A.L."/>
            <person name="Barry K."/>
            <person name="Choi C."/>
            <person name="Clum A."/>
            <person name="Coughlan A.Y."/>
            <person name="Deshpande S."/>
            <person name="Douglass A.P."/>
            <person name="Hanson S.J."/>
            <person name="Klenk H.-P."/>
            <person name="Labutti K."/>
            <person name="Lapidus A."/>
            <person name="Lindquist E."/>
            <person name="Lipzen A."/>
            <person name="Meier-Kolthoff J.P."/>
            <person name="Ohm R.A."/>
            <person name="Otillar R.P."/>
            <person name="Pangilinan J."/>
            <person name="Peng Y."/>
            <person name="Rokas A."/>
            <person name="Rosa C.A."/>
            <person name="Scheuner C."/>
            <person name="Sibirny A.A."/>
            <person name="Slot J.C."/>
            <person name="Stielow J.B."/>
            <person name="Sun H."/>
            <person name="Kurtzman C.P."/>
            <person name="Blackwell M."/>
            <person name="Grigoriev I.V."/>
            <person name="Jeffries T.W."/>
        </authorList>
    </citation>
    <scope>NUCLEOTIDE SEQUENCE [LARGE SCALE GENOMIC DNA]</scope>
    <source>
        <strain evidence="9">NRRL Y-12698</strain>
    </source>
</reference>
<organism evidence="8 9">
    <name type="scientific">Babjeviella inositovora NRRL Y-12698</name>
    <dbReference type="NCBI Taxonomy" id="984486"/>
    <lineage>
        <taxon>Eukaryota</taxon>
        <taxon>Fungi</taxon>
        <taxon>Dikarya</taxon>
        <taxon>Ascomycota</taxon>
        <taxon>Saccharomycotina</taxon>
        <taxon>Pichiomycetes</taxon>
        <taxon>Serinales incertae sedis</taxon>
        <taxon>Babjeviella</taxon>
    </lineage>
</organism>
<dbReference type="InterPro" id="IPR000465">
    <property type="entry name" value="XPA/RAD14"/>
</dbReference>
<keyword evidence="3" id="KW-0862">Zinc</keyword>
<dbReference type="GO" id="GO:0019787">
    <property type="term" value="F:ubiquitin-like protein transferase activity"/>
    <property type="evidence" value="ECO:0007669"/>
    <property type="project" value="InterPro"/>
</dbReference>
<evidence type="ECO:0000313" key="9">
    <source>
        <dbReference type="Proteomes" id="UP000094336"/>
    </source>
</evidence>
<accession>A0A1E3QZE9</accession>
<dbReference type="RefSeq" id="XP_018988319.1">
    <property type="nucleotide sequence ID" value="XM_019126856.1"/>
</dbReference>
<evidence type="ECO:0000256" key="6">
    <source>
        <dbReference type="ARBA" id="ARBA00023242"/>
    </source>
</evidence>
<feature type="domain" description="XPA C-terminal" evidence="7">
    <location>
        <begin position="505"/>
        <end position="555"/>
    </location>
</feature>
<dbReference type="GO" id="GO:0003684">
    <property type="term" value="F:damaged DNA binding"/>
    <property type="evidence" value="ECO:0007669"/>
    <property type="project" value="InterPro"/>
</dbReference>
<dbReference type="GO" id="GO:0006284">
    <property type="term" value="P:base-excision repair"/>
    <property type="evidence" value="ECO:0007669"/>
    <property type="project" value="TreeGrafter"/>
</dbReference>
<keyword evidence="4" id="KW-0813">Transport</keyword>
<dbReference type="EMBL" id="KV454426">
    <property type="protein sequence ID" value="ODQ82991.1"/>
    <property type="molecule type" value="Genomic_DNA"/>
</dbReference>
<evidence type="ECO:0000256" key="5">
    <source>
        <dbReference type="ARBA" id="ARBA00023006"/>
    </source>
</evidence>
<evidence type="ECO:0000313" key="8">
    <source>
        <dbReference type="EMBL" id="ODQ82991.1"/>
    </source>
</evidence>
<keyword evidence="9" id="KW-1185">Reference proteome</keyword>
<dbReference type="SUPFAM" id="SSF46955">
    <property type="entry name" value="Putative DNA-binding domain"/>
    <property type="match status" value="1"/>
</dbReference>
<evidence type="ECO:0000256" key="2">
    <source>
        <dbReference type="ARBA" id="ARBA00022786"/>
    </source>
</evidence>
<dbReference type="InterPro" id="IPR009061">
    <property type="entry name" value="DNA-bd_dom_put_sf"/>
</dbReference>
<name>A0A1E3QZE9_9ASCO</name>
<dbReference type="GO" id="GO:0070914">
    <property type="term" value="P:UV-damage excision repair"/>
    <property type="evidence" value="ECO:0007669"/>
    <property type="project" value="TreeGrafter"/>
</dbReference>
<dbReference type="STRING" id="984486.A0A1E3QZE9"/>
<dbReference type="Proteomes" id="UP000094336">
    <property type="component" value="Unassembled WGS sequence"/>
</dbReference>
<comment type="subcellular location">
    <subcellularLocation>
        <location evidence="1">Nucleus</location>
    </subcellularLocation>
</comment>
<keyword evidence="6" id="KW-0539">Nucleus</keyword>
<dbReference type="InterPro" id="IPR022658">
    <property type="entry name" value="XPA_CS"/>
</dbReference>
<protein>
    <recommendedName>
        <fullName evidence="7">XPA C-terminal domain-containing protein</fullName>
    </recommendedName>
</protein>
<dbReference type="PANTHER" id="PTHR10142">
    <property type="entry name" value="DNA REPAIR PROTEIN COMPLEMENTING XP-A CELLS"/>
    <property type="match status" value="1"/>
</dbReference>
<keyword evidence="4" id="KW-0653">Protein transport</keyword>
<dbReference type="AlphaFoldDB" id="A0A1E3QZE9"/>
<sequence length="649" mass="74359">MLRSALSSWREYLTPVSHTSTFQTSGEITPEEFVAAGDYLVYRFPTWQWSSAPENKRKDFLPADKQFLVTKHVPSYIRAATYLGAGIGDDEEEVEGEDGWTTTHMTQQTEAVVPQAEEAQDIDDLIDENAEDDEYAAVTPSTKDHRSYDLHIAYSTSYRVPKMYLLGYTAEGTPLTPEQMFEDISADYRDKTVTIEKAPFLNNTTLISIHPCRHATVMKVLMARAAAAKQNRDSKDIAEGIAKLGVNQDTEEEWESVDESVGEGIRVDQYLVIFLKFISTFIKGKLTPEQQRRIEANRRKALERLKQKGLAKAGDRIQTFEKSEGVSKPPVALTADQRNKIEANRRRALEILQYKQMNHRDASEQTGALTIPIVQIPASSSTSVRNGPSFTGSAAMVAEASVAAARPLSYIVPSVRKSDYIEYDFSTMKDTRGGFINDDATVEGERKTLEEWQKEQQVIKEPAPPIDLSSMPQCYECRSVNLDKQLYDVFKCRVCRVCKEKMPDKYTLLTKTEVKEDYFLTDPELNDTELFKRLEKANPYSGTFSRMQLFLRYEVEAYAFKKWGTSEALDAEWARREEMRVKRRDKKYELKLKEMRKKTRAEEYTRRFRESSRVHQHQWSEPVVLPGEDGMVKRRCLDCGMETEEFLIG</sequence>
<evidence type="ECO:0000256" key="1">
    <source>
        <dbReference type="ARBA" id="ARBA00004123"/>
    </source>
</evidence>
<dbReference type="GO" id="GO:1901255">
    <property type="term" value="P:nucleotide-excision repair involved in interstrand cross-link repair"/>
    <property type="evidence" value="ECO:0007669"/>
    <property type="project" value="TreeGrafter"/>
</dbReference>
<dbReference type="OrthoDB" id="5368863at2759"/>
<keyword evidence="2" id="KW-0833">Ubl conjugation pathway</keyword>
<dbReference type="Pfam" id="PF03987">
    <property type="entry name" value="Autophagy_act_C"/>
    <property type="match status" value="1"/>
</dbReference>
<dbReference type="InterPro" id="IPR037129">
    <property type="entry name" value="XPA_sf"/>
</dbReference>
<dbReference type="Gene3D" id="3.30.1460.50">
    <property type="match status" value="1"/>
</dbReference>
<dbReference type="CDD" id="cd21077">
    <property type="entry name" value="DBD_Rad14"/>
    <property type="match status" value="1"/>
</dbReference>
<dbReference type="PANTHER" id="PTHR10142:SF0">
    <property type="entry name" value="DNA REPAIR PROTEIN COMPLEMENTING XP-A CELLS"/>
    <property type="match status" value="1"/>
</dbReference>
<dbReference type="InterPro" id="IPR022656">
    <property type="entry name" value="XPA_C"/>
</dbReference>
<proteinExistence type="predicted"/>
<evidence type="ECO:0000259" key="7">
    <source>
        <dbReference type="Pfam" id="PF05181"/>
    </source>
</evidence>
<dbReference type="PROSITE" id="PS00753">
    <property type="entry name" value="XPA_2"/>
    <property type="match status" value="1"/>
</dbReference>